<accession>A0AA88DWW9</accession>
<dbReference type="SUPFAM" id="SSF81383">
    <property type="entry name" value="F-box domain"/>
    <property type="match status" value="1"/>
</dbReference>
<dbReference type="PANTHER" id="PTHR34145">
    <property type="entry name" value="OS02G0105600 PROTEIN"/>
    <property type="match status" value="1"/>
</dbReference>
<dbReference type="Pfam" id="PF00646">
    <property type="entry name" value="F-box"/>
    <property type="match status" value="1"/>
</dbReference>
<dbReference type="Gene3D" id="1.20.1280.50">
    <property type="match status" value="1"/>
</dbReference>
<dbReference type="Pfam" id="PF23622">
    <property type="entry name" value="LRR_At1g61320_AtMIF1"/>
    <property type="match status" value="1"/>
</dbReference>
<dbReference type="PANTHER" id="PTHR34145:SF28">
    <property type="entry name" value="F-BOX DOMAIN-CONTAINING PROTEIN"/>
    <property type="match status" value="1"/>
</dbReference>
<name>A0AA88DWW9_FICCA</name>
<evidence type="ECO:0000259" key="1">
    <source>
        <dbReference type="PROSITE" id="PS50181"/>
    </source>
</evidence>
<dbReference type="InterPro" id="IPR001810">
    <property type="entry name" value="F-box_dom"/>
</dbReference>
<feature type="domain" description="F-box" evidence="1">
    <location>
        <begin position="24"/>
        <end position="72"/>
    </location>
</feature>
<dbReference type="PROSITE" id="PS50181">
    <property type="entry name" value="FBOX"/>
    <property type="match status" value="1"/>
</dbReference>
<dbReference type="InterPro" id="IPR032675">
    <property type="entry name" value="LRR_dom_sf"/>
</dbReference>
<evidence type="ECO:0000313" key="3">
    <source>
        <dbReference type="Proteomes" id="UP001187192"/>
    </source>
</evidence>
<dbReference type="SUPFAM" id="SSF52047">
    <property type="entry name" value="RNI-like"/>
    <property type="match status" value="1"/>
</dbReference>
<protein>
    <recommendedName>
        <fullName evidence="1">F-box domain-containing protein</fullName>
    </recommendedName>
</protein>
<dbReference type="InterPro" id="IPR036047">
    <property type="entry name" value="F-box-like_dom_sf"/>
</dbReference>
<gene>
    <name evidence="2" type="ORF">TIFTF001_032255</name>
</gene>
<reference evidence="2" key="1">
    <citation type="submission" date="2023-07" db="EMBL/GenBank/DDBJ databases">
        <title>draft genome sequence of fig (Ficus carica).</title>
        <authorList>
            <person name="Takahashi T."/>
            <person name="Nishimura K."/>
        </authorList>
    </citation>
    <scope>NUCLEOTIDE SEQUENCE</scope>
</reference>
<dbReference type="SMART" id="SM00256">
    <property type="entry name" value="FBOX"/>
    <property type="match status" value="1"/>
</dbReference>
<evidence type="ECO:0000313" key="2">
    <source>
        <dbReference type="EMBL" id="GMN63176.1"/>
    </source>
</evidence>
<organism evidence="2 3">
    <name type="scientific">Ficus carica</name>
    <name type="common">Common fig</name>
    <dbReference type="NCBI Taxonomy" id="3494"/>
    <lineage>
        <taxon>Eukaryota</taxon>
        <taxon>Viridiplantae</taxon>
        <taxon>Streptophyta</taxon>
        <taxon>Embryophyta</taxon>
        <taxon>Tracheophyta</taxon>
        <taxon>Spermatophyta</taxon>
        <taxon>Magnoliopsida</taxon>
        <taxon>eudicotyledons</taxon>
        <taxon>Gunneridae</taxon>
        <taxon>Pentapetalae</taxon>
        <taxon>rosids</taxon>
        <taxon>fabids</taxon>
        <taxon>Rosales</taxon>
        <taxon>Moraceae</taxon>
        <taxon>Ficeae</taxon>
        <taxon>Ficus</taxon>
    </lineage>
</organism>
<comment type="caution">
    <text evidence="2">The sequence shown here is derived from an EMBL/GenBank/DDBJ whole genome shotgun (WGS) entry which is preliminary data.</text>
</comment>
<sequence length="533" mass="61111">MASSSSSNDMEQQMRSEENTSEGFDYISHLPEAIMLYILSFLPIKDLMVVSLLSRLWKSMVVNHLSIVPSSLKLDEFESIKNYIRQSARHHQCAEFHVLFSSPVYLKHLHDVGRRQYQDYVDRTLMLHTGCTINKLQLILCYDGSDGYTRRITRWVRFAFTNKIKKLIVDFSRGQQVHPDNVVEPYDLSVTNFSPVNLQSLTLTYCKLTASSFGILWSVKRLCLKMVTIIECSISDLVSKCPVLEDLSMEHCVFPNEFMVSKTVIKIKRLSLIHCTTEDRPMFSIEMSASELLELEIVANYLMVSSIQNAVNLLDVEIDVDQDYADHIQGDALSSFLNGLDHCKTLTLTTWCIQLLPIGENLLNQLPKPLQRLEHLKLVLGFGRQELPGIACLLRSCPNLKILTITMKEEEVDVDWTEFLDDIPDLLNFDEDTYWESQLLPFDCLEKTLKQVNISGFSTKLNEVKMVTFLLEGAKLLENMVIFCAETSMISSNPTEKHVQDLWYQDNSHFVHSLPKVAVEARVAVFRNLRCDL</sequence>
<dbReference type="InterPro" id="IPR053772">
    <property type="entry name" value="At1g61320/At1g61330-like"/>
</dbReference>
<dbReference type="InterPro" id="IPR055357">
    <property type="entry name" value="LRR_At1g61320_AtMIF1"/>
</dbReference>
<keyword evidence="3" id="KW-1185">Reference proteome</keyword>
<dbReference type="EMBL" id="BTGU01000144">
    <property type="protein sequence ID" value="GMN63176.1"/>
    <property type="molecule type" value="Genomic_DNA"/>
</dbReference>
<dbReference type="AlphaFoldDB" id="A0AA88DWW9"/>
<proteinExistence type="predicted"/>
<dbReference type="Gene3D" id="3.80.10.10">
    <property type="entry name" value="Ribonuclease Inhibitor"/>
    <property type="match status" value="1"/>
</dbReference>
<dbReference type="Proteomes" id="UP001187192">
    <property type="component" value="Unassembled WGS sequence"/>
</dbReference>